<organism evidence="2 3">
    <name type="scientific">Eubacterium album</name>
    <dbReference type="NCBI Taxonomy" id="2978477"/>
    <lineage>
        <taxon>Bacteria</taxon>
        <taxon>Bacillati</taxon>
        <taxon>Bacillota</taxon>
        <taxon>Clostridia</taxon>
        <taxon>Eubacteriales</taxon>
        <taxon>Eubacteriaceae</taxon>
        <taxon>Eubacterium</taxon>
    </lineage>
</organism>
<dbReference type="SFLD" id="SFLDG01135">
    <property type="entry name" value="C1.5.6:_HAD__Beta-PGM__Phospha"/>
    <property type="match status" value="1"/>
</dbReference>
<sequence>MKGVIFDLDGVLVSTDELHYQAWKKLADELGITEFNREDNMRQRGVSRMASLEIVLEKGDKTYTQEEKMELADRKNGYYVEMLQKLDSGAVLPGAVETLKMLKEMGIMSAVGSASKNAPIILERTGLAPYIDKISCGLDVTKSKPDPEVFLVAAKKLGLNPADCLVVEDAAAGIEAAKRGGMKSLGVGPFHEELGADFHSETLATVENWREILC</sequence>
<comment type="similarity">
    <text evidence="1">Belongs to the HAD-like hydrolase superfamily. CbbY/CbbZ/Gph/YieH family.</text>
</comment>
<dbReference type="EMBL" id="JAODBU010000011">
    <property type="protein sequence ID" value="MCT7399618.1"/>
    <property type="molecule type" value="Genomic_DNA"/>
</dbReference>
<gene>
    <name evidence="2" type="primary">pgmB</name>
    <name evidence="2" type="ORF">N5B56_11065</name>
</gene>
<dbReference type="SFLD" id="SFLDG01129">
    <property type="entry name" value="C1.5:_HAD__Beta-PGM__Phosphata"/>
    <property type="match status" value="1"/>
</dbReference>
<dbReference type="InterPro" id="IPR010972">
    <property type="entry name" value="Beta-PGM"/>
</dbReference>
<dbReference type="InterPro" id="IPR051806">
    <property type="entry name" value="HAD-like_SPP"/>
</dbReference>
<dbReference type="InterPro" id="IPR006439">
    <property type="entry name" value="HAD-SF_hydro_IA"/>
</dbReference>
<evidence type="ECO:0000313" key="3">
    <source>
        <dbReference type="Proteomes" id="UP001431199"/>
    </source>
</evidence>
<dbReference type="SUPFAM" id="SSF56784">
    <property type="entry name" value="HAD-like"/>
    <property type="match status" value="1"/>
</dbReference>
<dbReference type="InterPro" id="IPR023198">
    <property type="entry name" value="PGP-like_dom2"/>
</dbReference>
<dbReference type="InterPro" id="IPR023214">
    <property type="entry name" value="HAD_sf"/>
</dbReference>
<dbReference type="PANTHER" id="PTHR43481">
    <property type="entry name" value="FRUCTOSE-1-PHOSPHATE PHOSPHATASE"/>
    <property type="match status" value="1"/>
</dbReference>
<dbReference type="SFLD" id="SFLDS00003">
    <property type="entry name" value="Haloacid_Dehalogenase"/>
    <property type="match status" value="1"/>
</dbReference>
<evidence type="ECO:0000256" key="1">
    <source>
        <dbReference type="ARBA" id="ARBA00006171"/>
    </source>
</evidence>
<dbReference type="NCBIfam" id="TIGR01990">
    <property type="entry name" value="bPGM"/>
    <property type="match status" value="1"/>
</dbReference>
<comment type="caution">
    <text evidence="2">The sequence shown here is derived from an EMBL/GenBank/DDBJ whole genome shotgun (WGS) entry which is preliminary data.</text>
</comment>
<dbReference type="RefSeq" id="WP_117908332.1">
    <property type="nucleotide sequence ID" value="NZ_JAODBU010000011.1"/>
</dbReference>
<dbReference type="Gene3D" id="3.40.50.1000">
    <property type="entry name" value="HAD superfamily/HAD-like"/>
    <property type="match status" value="1"/>
</dbReference>
<dbReference type="Pfam" id="PF00702">
    <property type="entry name" value="Hydrolase"/>
    <property type="match status" value="1"/>
</dbReference>
<dbReference type="PRINTS" id="PR00413">
    <property type="entry name" value="HADHALOGNASE"/>
</dbReference>
<dbReference type="GO" id="GO:0008801">
    <property type="term" value="F:beta-phosphoglucomutase activity"/>
    <property type="evidence" value="ECO:0007669"/>
    <property type="project" value="UniProtKB-EC"/>
</dbReference>
<dbReference type="EC" id="5.4.2.6" evidence="2"/>
<accession>A0ABT2M3A2</accession>
<keyword evidence="2" id="KW-0413">Isomerase</keyword>
<evidence type="ECO:0000313" key="2">
    <source>
        <dbReference type="EMBL" id="MCT7399618.1"/>
    </source>
</evidence>
<dbReference type="Proteomes" id="UP001431199">
    <property type="component" value="Unassembled WGS sequence"/>
</dbReference>
<keyword evidence="3" id="KW-1185">Reference proteome</keyword>
<dbReference type="NCBIfam" id="TIGR02009">
    <property type="entry name" value="PGMB-YQAB-SF"/>
    <property type="match status" value="1"/>
</dbReference>
<dbReference type="InterPro" id="IPR036412">
    <property type="entry name" value="HAD-like_sf"/>
</dbReference>
<dbReference type="NCBIfam" id="TIGR01509">
    <property type="entry name" value="HAD-SF-IA-v3"/>
    <property type="match status" value="1"/>
</dbReference>
<dbReference type="InterPro" id="IPR010976">
    <property type="entry name" value="B-phosphoglucomutase_hydrolase"/>
</dbReference>
<proteinExistence type="inferred from homology"/>
<protein>
    <submittedName>
        <fullName evidence="2">Beta-phosphoglucomutase</fullName>
        <ecNumber evidence="2">5.4.2.6</ecNumber>
    </submittedName>
</protein>
<dbReference type="Gene3D" id="1.10.150.240">
    <property type="entry name" value="Putative phosphatase, domain 2"/>
    <property type="match status" value="1"/>
</dbReference>
<name>A0ABT2M3A2_9FIRM</name>
<dbReference type="PANTHER" id="PTHR43481:SF4">
    <property type="entry name" value="GLYCEROL-1-PHOSPHATE PHOSPHOHYDROLASE 1-RELATED"/>
    <property type="match status" value="1"/>
</dbReference>
<dbReference type="CDD" id="cd02598">
    <property type="entry name" value="HAD_BPGM"/>
    <property type="match status" value="1"/>
</dbReference>
<reference evidence="2" key="1">
    <citation type="submission" date="2022-09" db="EMBL/GenBank/DDBJ databases">
        <title>Eubacterium sp. LFL-14 isolated from human feces.</title>
        <authorList>
            <person name="Liu F."/>
        </authorList>
    </citation>
    <scope>NUCLEOTIDE SEQUENCE</scope>
    <source>
        <strain evidence="2">LFL-14</strain>
    </source>
</reference>